<dbReference type="GO" id="GO:0003677">
    <property type="term" value="F:DNA binding"/>
    <property type="evidence" value="ECO:0007669"/>
    <property type="project" value="UniProtKB-KW"/>
</dbReference>
<dbReference type="Proteomes" id="UP001141806">
    <property type="component" value="Unassembled WGS sequence"/>
</dbReference>
<evidence type="ECO:0000256" key="9">
    <source>
        <dbReference type="ARBA" id="ARBA00023242"/>
    </source>
</evidence>
<evidence type="ECO:0000256" key="4">
    <source>
        <dbReference type="ARBA" id="ARBA00022771"/>
    </source>
</evidence>
<evidence type="ECO:0000256" key="10">
    <source>
        <dbReference type="PROSITE-ProRule" id="PRU00027"/>
    </source>
</evidence>
<keyword evidence="9" id="KW-0539">Nucleus</keyword>
<evidence type="ECO:0000313" key="12">
    <source>
        <dbReference type="EMBL" id="KAJ4980863.1"/>
    </source>
</evidence>
<dbReference type="Pfam" id="PF02892">
    <property type="entry name" value="zf-BED"/>
    <property type="match status" value="1"/>
</dbReference>
<evidence type="ECO:0000256" key="1">
    <source>
        <dbReference type="ARBA" id="ARBA00004123"/>
    </source>
</evidence>
<gene>
    <name evidence="12" type="ORF">NE237_031700</name>
</gene>
<protein>
    <recommendedName>
        <fullName evidence="11">BED-type domain-containing protein</fullName>
    </recommendedName>
</protein>
<evidence type="ECO:0000256" key="5">
    <source>
        <dbReference type="ARBA" id="ARBA00022833"/>
    </source>
</evidence>
<keyword evidence="13" id="KW-1185">Reference proteome</keyword>
<proteinExistence type="predicted"/>
<evidence type="ECO:0000256" key="6">
    <source>
        <dbReference type="ARBA" id="ARBA00023015"/>
    </source>
</evidence>
<dbReference type="SUPFAM" id="SSF53098">
    <property type="entry name" value="Ribonuclease H-like"/>
    <property type="match status" value="1"/>
</dbReference>
<keyword evidence="7" id="KW-0238">DNA-binding</keyword>
<sequence length="719" mass="82178">MTKVEVVLVELGGDTSKSSFCKPLLDEVPPSTMPPPTDLAIVPSPTLAKEQGHEMELSSPTTVVRPNKRLTSVVWNDFERVKKGDVCVAVCKHCKKKLSGSSTSGTSHLRNHLKRCRKRSNHDIAQLLVVREKKKDGTLDLGNFKFDQEQKKDETFSLENYKFDPERSRLDLVRMIILHGYPLAMVEHIGFKMFVKNLQPLFNLMNCSTVEADCMAIYAKEKQKMYEVLDKLHGRISLTADMWVSCESGGYLCLTAHYIDETWQMQKRILNFVMVDPSHTEDILSEVLMTCLMDWDIDRKLIALTLDDCSTNDNFVSRIRDRLTQNKLLLSNGQLFDVRCASHILNLVVQDALDALRDVIDKIRESIRYVKSSQVRQEKFNEIAQQVRIYSQKSFCLDSPMRWISTYLMLEVALEYKDVFSLLREHDPAYKLAPSDLEWGRASAITNYLKLFFEVTNNFSTIKHPTANLYFPEICDVQLQLIEWCKSADTFISGMALKMKSKFDRYWNTCNLALAMAAILDPRFKMKLVEYYYPQIYGSAAADRIKVVSDTIKELFNDYAICSTLTNFEHGLAWEGRTSSGYSGTGLPMASNDRLSGFDKFLHETSNIQRVKSDLDKYLEEPVFPRNVDFSILNWWKVHTPRYPVLSMMARDVLGIPMATVPLGSTFNAGGRILDPYRSSLNPDILQALICTQDWLRTELEDLQPSSSHGVLSLCLDTT</sequence>
<dbReference type="SMART" id="SM00614">
    <property type="entry name" value="ZnF_BED"/>
    <property type="match status" value="1"/>
</dbReference>
<dbReference type="OrthoDB" id="1607513at2759"/>
<reference evidence="12" key="1">
    <citation type="journal article" date="2023" name="Plant J.">
        <title>The genome of the king protea, Protea cynaroides.</title>
        <authorList>
            <person name="Chang J."/>
            <person name="Duong T.A."/>
            <person name="Schoeman C."/>
            <person name="Ma X."/>
            <person name="Roodt D."/>
            <person name="Barker N."/>
            <person name="Li Z."/>
            <person name="Van de Peer Y."/>
            <person name="Mizrachi E."/>
        </authorList>
    </citation>
    <scope>NUCLEOTIDE SEQUENCE</scope>
    <source>
        <tissue evidence="12">Young leaves</tissue>
    </source>
</reference>
<organism evidence="12 13">
    <name type="scientific">Protea cynaroides</name>
    <dbReference type="NCBI Taxonomy" id="273540"/>
    <lineage>
        <taxon>Eukaryota</taxon>
        <taxon>Viridiplantae</taxon>
        <taxon>Streptophyta</taxon>
        <taxon>Embryophyta</taxon>
        <taxon>Tracheophyta</taxon>
        <taxon>Spermatophyta</taxon>
        <taxon>Magnoliopsida</taxon>
        <taxon>Proteales</taxon>
        <taxon>Proteaceae</taxon>
        <taxon>Protea</taxon>
    </lineage>
</organism>
<name>A0A9Q0R2E8_9MAGN</name>
<keyword evidence="3" id="KW-0479">Metal-binding</keyword>
<keyword evidence="5" id="KW-0862">Zinc</keyword>
<dbReference type="InterPro" id="IPR052035">
    <property type="entry name" value="ZnF_BED_domain_contain"/>
</dbReference>
<dbReference type="PANTHER" id="PTHR46481">
    <property type="entry name" value="ZINC FINGER BED DOMAIN-CONTAINING PROTEIN 4"/>
    <property type="match status" value="1"/>
</dbReference>
<dbReference type="Pfam" id="PF05699">
    <property type="entry name" value="Dimer_Tnp_hAT"/>
    <property type="match status" value="1"/>
</dbReference>
<dbReference type="GO" id="GO:0046983">
    <property type="term" value="F:protein dimerization activity"/>
    <property type="evidence" value="ECO:0007669"/>
    <property type="project" value="InterPro"/>
</dbReference>
<dbReference type="GO" id="GO:0008270">
    <property type="term" value="F:zinc ion binding"/>
    <property type="evidence" value="ECO:0007669"/>
    <property type="project" value="UniProtKB-KW"/>
</dbReference>
<evidence type="ECO:0000256" key="2">
    <source>
        <dbReference type="ARBA" id="ARBA00011738"/>
    </source>
</evidence>
<dbReference type="InterPro" id="IPR003656">
    <property type="entry name" value="Znf_BED"/>
</dbReference>
<keyword evidence="8" id="KW-0804">Transcription</keyword>
<dbReference type="AlphaFoldDB" id="A0A9Q0R2E8"/>
<accession>A0A9Q0R2E8</accession>
<comment type="caution">
    <text evidence="12">The sequence shown here is derived from an EMBL/GenBank/DDBJ whole genome shotgun (WGS) entry which is preliminary data.</text>
</comment>
<evidence type="ECO:0000259" key="11">
    <source>
        <dbReference type="PROSITE" id="PS50808"/>
    </source>
</evidence>
<dbReference type="InterPro" id="IPR036236">
    <property type="entry name" value="Znf_C2H2_sf"/>
</dbReference>
<dbReference type="PANTHER" id="PTHR46481:SF11">
    <property type="entry name" value="ZINC FINGER BED DOMAIN-CONTAINING PROTEIN RICESLEEPER 2-LIKE"/>
    <property type="match status" value="1"/>
</dbReference>
<keyword evidence="4 10" id="KW-0863">Zinc-finger</keyword>
<evidence type="ECO:0000256" key="7">
    <source>
        <dbReference type="ARBA" id="ARBA00023125"/>
    </source>
</evidence>
<evidence type="ECO:0000256" key="8">
    <source>
        <dbReference type="ARBA" id="ARBA00023163"/>
    </source>
</evidence>
<comment type="subunit">
    <text evidence="2">Homodimer.</text>
</comment>
<dbReference type="InterPro" id="IPR012337">
    <property type="entry name" value="RNaseH-like_sf"/>
</dbReference>
<feature type="domain" description="BED-type" evidence="11">
    <location>
        <begin position="69"/>
        <end position="124"/>
    </location>
</feature>
<evidence type="ECO:0000256" key="3">
    <source>
        <dbReference type="ARBA" id="ARBA00022723"/>
    </source>
</evidence>
<dbReference type="PROSITE" id="PS50808">
    <property type="entry name" value="ZF_BED"/>
    <property type="match status" value="1"/>
</dbReference>
<dbReference type="Pfam" id="PF14372">
    <property type="entry name" value="hAT-like_RNase-H"/>
    <property type="match status" value="1"/>
</dbReference>
<comment type="subcellular location">
    <subcellularLocation>
        <location evidence="1">Nucleus</location>
    </subcellularLocation>
</comment>
<dbReference type="SUPFAM" id="SSF57667">
    <property type="entry name" value="beta-beta-alpha zinc fingers"/>
    <property type="match status" value="1"/>
</dbReference>
<keyword evidence="6" id="KW-0805">Transcription regulation</keyword>
<evidence type="ECO:0000313" key="13">
    <source>
        <dbReference type="Proteomes" id="UP001141806"/>
    </source>
</evidence>
<dbReference type="InterPro" id="IPR008906">
    <property type="entry name" value="HATC_C_dom"/>
</dbReference>
<dbReference type="InterPro" id="IPR025525">
    <property type="entry name" value="hAT-like_transposase_RNase-H"/>
</dbReference>
<dbReference type="EMBL" id="JAMYWD010000001">
    <property type="protein sequence ID" value="KAJ4980863.1"/>
    <property type="molecule type" value="Genomic_DNA"/>
</dbReference>
<dbReference type="GO" id="GO:0005634">
    <property type="term" value="C:nucleus"/>
    <property type="evidence" value="ECO:0007669"/>
    <property type="project" value="UniProtKB-SubCell"/>
</dbReference>